<dbReference type="EMBL" id="JADGIK010000005">
    <property type="protein sequence ID" value="MBF0597562.1"/>
    <property type="molecule type" value="Genomic_DNA"/>
</dbReference>
<dbReference type="PANTHER" id="PTHR40590">
    <property type="entry name" value="CYTOPLASMIC PROTEIN-RELATED"/>
    <property type="match status" value="1"/>
</dbReference>
<keyword evidence="2" id="KW-1185">Reference proteome</keyword>
<organism evidence="1 2">
    <name type="scientific">Faecalibacter rhinopitheci</name>
    <dbReference type="NCBI Taxonomy" id="2779678"/>
    <lineage>
        <taxon>Bacteria</taxon>
        <taxon>Pseudomonadati</taxon>
        <taxon>Bacteroidota</taxon>
        <taxon>Flavobacteriia</taxon>
        <taxon>Flavobacteriales</taxon>
        <taxon>Weeksellaceae</taxon>
        <taxon>Faecalibacter</taxon>
    </lineage>
</organism>
<comment type="caution">
    <text evidence="1">The sequence shown here is derived from an EMBL/GenBank/DDBJ whole genome shotgun (WGS) entry which is preliminary data.</text>
</comment>
<proteinExistence type="predicted"/>
<dbReference type="Proteomes" id="UP000608754">
    <property type="component" value="Unassembled WGS sequence"/>
</dbReference>
<dbReference type="Pfam" id="PF01963">
    <property type="entry name" value="TraB_PrgY_gumN"/>
    <property type="match status" value="1"/>
</dbReference>
<protein>
    <submittedName>
        <fullName evidence="1">TraB/GumN family protein</fullName>
    </submittedName>
</protein>
<evidence type="ECO:0000313" key="2">
    <source>
        <dbReference type="Proteomes" id="UP000608754"/>
    </source>
</evidence>
<name>A0A8J7FN91_9FLAO</name>
<evidence type="ECO:0000313" key="1">
    <source>
        <dbReference type="EMBL" id="MBF0597562.1"/>
    </source>
</evidence>
<dbReference type="RefSeq" id="WP_194183103.1">
    <property type="nucleotide sequence ID" value="NZ_JADGIK010000005.1"/>
</dbReference>
<accession>A0A8J7FN91</accession>
<dbReference type="AlphaFoldDB" id="A0A8J7FN91"/>
<dbReference type="InterPro" id="IPR047111">
    <property type="entry name" value="YbaP-like"/>
</dbReference>
<dbReference type="PANTHER" id="PTHR40590:SF1">
    <property type="entry name" value="CYTOPLASMIC PROTEIN"/>
    <property type="match status" value="1"/>
</dbReference>
<dbReference type="CDD" id="cd14789">
    <property type="entry name" value="Tiki"/>
    <property type="match status" value="1"/>
</dbReference>
<gene>
    <name evidence="1" type="ORF">IM532_08890</name>
</gene>
<dbReference type="InterPro" id="IPR002816">
    <property type="entry name" value="TraB/PrgY/GumN_fam"/>
</dbReference>
<sequence length="278" mass="31890">MKKLFSILFLFLFVFVFSQNSLLWKIEGNGLQKPSYLFGTVHMICKNEFQMLDKLQKAINLSEQAYFEIDMGNPNFMSEMQANMMGDKSISSQLSKEDASYISEQLKTKFGTGIEAFDQMKPMIVMSMLMQYSFPCELTSLEGEIIHQLKNEEKLMGGLSSVKEQYNYLDRFVNVKEMVQTIKSLDSEEFKTVFESIKHLYQKEDIVGLDNIMVKYTGANPEMYDILMVERNMIWTERIPEIISKQSTLIAVGSGHLAGEKGLISLLRAKGYQVSPVF</sequence>
<reference evidence="1" key="1">
    <citation type="submission" date="2020-10" db="EMBL/GenBank/DDBJ databases">
        <authorList>
            <person name="Lu T."/>
            <person name="Wang Q."/>
            <person name="Han X."/>
        </authorList>
    </citation>
    <scope>NUCLEOTIDE SEQUENCE</scope>
    <source>
        <strain evidence="1">WQ 117</strain>
    </source>
</reference>